<reference evidence="1 2" key="1">
    <citation type="journal article" date="2022" name="Genome Biol. Evol.">
        <title>The Spruce Budworm Genome: Reconstructing the Evolutionary History of Antifreeze Proteins.</title>
        <authorList>
            <person name="Beliveau C."/>
            <person name="Gagne P."/>
            <person name="Picq S."/>
            <person name="Vernygora O."/>
            <person name="Keeling C.I."/>
            <person name="Pinkney K."/>
            <person name="Doucet D."/>
            <person name="Wen F."/>
            <person name="Johnston J.S."/>
            <person name="Maaroufi H."/>
            <person name="Boyle B."/>
            <person name="Laroche J."/>
            <person name="Dewar K."/>
            <person name="Juretic N."/>
            <person name="Blackburn G."/>
            <person name="Nisole A."/>
            <person name="Brunet B."/>
            <person name="Brandao M."/>
            <person name="Lumley L."/>
            <person name="Duan J."/>
            <person name="Quan G."/>
            <person name="Lucarotti C.J."/>
            <person name="Roe A.D."/>
            <person name="Sperling F.A.H."/>
            <person name="Levesque R.C."/>
            <person name="Cusson M."/>
        </authorList>
    </citation>
    <scope>NUCLEOTIDE SEQUENCE [LARGE SCALE GENOMIC DNA]</scope>
    <source>
        <strain evidence="1">Glfc:IPQL:Cfum</strain>
    </source>
</reference>
<organism evidence="1 2">
    <name type="scientific">Choristoneura fumiferana</name>
    <name type="common">Spruce budworm moth</name>
    <name type="synonym">Archips fumiferana</name>
    <dbReference type="NCBI Taxonomy" id="7141"/>
    <lineage>
        <taxon>Eukaryota</taxon>
        <taxon>Metazoa</taxon>
        <taxon>Ecdysozoa</taxon>
        <taxon>Arthropoda</taxon>
        <taxon>Hexapoda</taxon>
        <taxon>Insecta</taxon>
        <taxon>Pterygota</taxon>
        <taxon>Neoptera</taxon>
        <taxon>Endopterygota</taxon>
        <taxon>Lepidoptera</taxon>
        <taxon>Glossata</taxon>
        <taxon>Ditrysia</taxon>
        <taxon>Tortricoidea</taxon>
        <taxon>Tortricidae</taxon>
        <taxon>Tortricinae</taxon>
        <taxon>Choristoneura</taxon>
    </lineage>
</organism>
<sequence length="260" mass="29079">MKFCSNLSFMFTEGATILERYALAKDAGFKAVETGFPFGHTLEEVKKAKENAGVEQVLINIKTGDLSKGELGVTAVPGKEDEFKENLKVTIDYAKALGAKKIHIMAGKLDTVKTENWEIYENNLKYAAGLLKQDNLLGVIEPINQHSVPKYVLSDYGKAVDIIKRIDSPHIKLQLDIFHLQHICGDLTHNITNLMPYVGHVQIAQVPNRNEPDTAGEVNYPYILQHLEKCGYNDWVGLEYKPAAANKTGLKWIQNYGYSL</sequence>
<evidence type="ECO:0000313" key="1">
    <source>
        <dbReference type="EMBL" id="KAI8437606.1"/>
    </source>
</evidence>
<keyword evidence="2" id="KW-1185">Reference proteome</keyword>
<dbReference type="EMBL" id="CM046120">
    <property type="protein sequence ID" value="KAI8437606.1"/>
    <property type="molecule type" value="Genomic_DNA"/>
</dbReference>
<proteinExistence type="predicted"/>
<comment type="caution">
    <text evidence="1">The sequence shown here is derived from an EMBL/GenBank/DDBJ whole genome shotgun (WGS) entry which is preliminary data.</text>
</comment>
<dbReference type="Proteomes" id="UP001064048">
    <property type="component" value="Chromosome 20"/>
</dbReference>
<protein>
    <submittedName>
        <fullName evidence="1">Uncharacterized protein</fullName>
    </submittedName>
</protein>
<gene>
    <name evidence="1" type="ORF">MSG28_011873</name>
</gene>
<accession>A0ACC0KLZ9</accession>
<name>A0ACC0KLZ9_CHOFU</name>
<evidence type="ECO:0000313" key="2">
    <source>
        <dbReference type="Proteomes" id="UP001064048"/>
    </source>
</evidence>